<sequence>MTEIERHSYDVVVIGAGGAGLRAAIEARLQGKKTAIISKSLFGKAHTVMAEGGAAAAMGNVNANDNWQVHFRDTMRGGKFLNSWRMAELHAKEAPERIWELELWGALFDRTKDGKISQRNFGGHEYPRLAHVGDRTGLELIRTAQQKIVALQQEDHAEHGDYEARLKVWAETTITRLLKDGDRICGAFGYVRETGKFVVFEAPAVVLATGGIGKAFKVTSNSWEYTGDGHALALQAGATLLNMEFVQFHPTGMVWPPSVKGILVTESVRGDRGVLKNSEGKRFMFDYIPEVFKDKYATTPEEGDRWYDDPDNNRRPPELLPRDEVARAINSEVKAGRGSPHGGVFLTVVDRMPGGAAEIVRRLPSMHHQFKELADVDITKEPMEVGPTCHYVMGGVEVDPDTAAAKVPGLFAAGEVAGGMHGSNRLGGNSLSDLLVFGRRAGLGASEYVDALDARPAVPDEIVDAATAEALAPFEREGGENPYAVHAELQTTMNELVGIIRKEEELRQALEALQKLRERVARVSVEPVAVNDGRGYHPGWHLALDLRNMLLVSEAVAKAALERQESRGGHTRDDYPQMSAEWRKVNLVCRLAGDPDDPHVELTRQPMPPMRADLLGLFETDELKKYLTAEELPADVVAPGAAGPDAAKADGKADHKADHKADEKAEGEEGDG</sequence>
<dbReference type="SUPFAM" id="SSF46977">
    <property type="entry name" value="Succinate dehydrogenase/fumarate reductase flavoprotein C-terminal domain"/>
    <property type="match status" value="1"/>
</dbReference>
<organism evidence="7 8">
    <name type="scientific">Actinomadura sediminis</name>
    <dbReference type="NCBI Taxonomy" id="1038904"/>
    <lineage>
        <taxon>Bacteria</taxon>
        <taxon>Bacillati</taxon>
        <taxon>Actinomycetota</taxon>
        <taxon>Actinomycetes</taxon>
        <taxon>Streptosporangiales</taxon>
        <taxon>Thermomonosporaceae</taxon>
        <taxon>Actinomadura</taxon>
    </lineage>
</organism>
<dbReference type="NCBIfam" id="NF005866">
    <property type="entry name" value="PRK07803.1"/>
    <property type="match status" value="1"/>
</dbReference>
<evidence type="ECO:0000256" key="1">
    <source>
        <dbReference type="ARBA" id="ARBA00022630"/>
    </source>
</evidence>
<dbReference type="InterPro" id="IPR030664">
    <property type="entry name" value="SdhA/FrdA/AprA"/>
</dbReference>
<evidence type="ECO:0000313" key="7">
    <source>
        <dbReference type="EMBL" id="MFD0900762.1"/>
    </source>
</evidence>
<protein>
    <submittedName>
        <fullName evidence="7">Fumarate reductase/succinate dehydrogenase flavoprotein subunit</fullName>
    </submittedName>
</protein>
<feature type="compositionally biased region" description="Low complexity" evidence="4">
    <location>
        <begin position="634"/>
        <end position="646"/>
    </location>
</feature>
<dbReference type="SUPFAM" id="SSF56425">
    <property type="entry name" value="Succinate dehydrogenase/fumarate reductase flavoprotein, catalytic domain"/>
    <property type="match status" value="1"/>
</dbReference>
<dbReference type="InterPro" id="IPR015939">
    <property type="entry name" value="Fum_Rdtase/Succ_DH_flav-like_C"/>
</dbReference>
<dbReference type="InterPro" id="IPR036188">
    <property type="entry name" value="FAD/NAD-bd_sf"/>
</dbReference>
<keyword evidence="1" id="KW-0285">Flavoprotein</keyword>
<reference evidence="8" key="1">
    <citation type="journal article" date="2019" name="Int. J. Syst. Evol. Microbiol.">
        <title>The Global Catalogue of Microorganisms (GCM) 10K type strain sequencing project: providing services to taxonomists for standard genome sequencing and annotation.</title>
        <authorList>
            <consortium name="The Broad Institute Genomics Platform"/>
            <consortium name="The Broad Institute Genome Sequencing Center for Infectious Disease"/>
            <person name="Wu L."/>
            <person name="Ma J."/>
        </authorList>
    </citation>
    <scope>NUCLEOTIDE SEQUENCE [LARGE SCALE GENOMIC DNA]</scope>
    <source>
        <strain evidence="8">JCM 31202</strain>
    </source>
</reference>
<evidence type="ECO:0000259" key="5">
    <source>
        <dbReference type="Pfam" id="PF00890"/>
    </source>
</evidence>
<evidence type="ECO:0000313" key="8">
    <source>
        <dbReference type="Proteomes" id="UP001596972"/>
    </source>
</evidence>
<dbReference type="Gene3D" id="3.50.50.60">
    <property type="entry name" value="FAD/NAD(P)-binding domain"/>
    <property type="match status" value="1"/>
</dbReference>
<dbReference type="PANTHER" id="PTHR11632:SF51">
    <property type="entry name" value="SUCCINATE DEHYDROGENASE [UBIQUINONE] FLAVOPROTEIN SUBUNIT, MITOCHONDRIAL"/>
    <property type="match status" value="1"/>
</dbReference>
<dbReference type="InterPro" id="IPR037099">
    <property type="entry name" value="Fum_R/Succ_DH_flav-like_C_sf"/>
</dbReference>
<dbReference type="PANTHER" id="PTHR11632">
    <property type="entry name" value="SUCCINATE DEHYDROGENASE 2 FLAVOPROTEIN SUBUNIT"/>
    <property type="match status" value="1"/>
</dbReference>
<dbReference type="InterPro" id="IPR003953">
    <property type="entry name" value="FAD-dep_OxRdtase_2_FAD-bd"/>
</dbReference>
<accession>A0ABW3EKR9</accession>
<dbReference type="InterPro" id="IPR027477">
    <property type="entry name" value="Succ_DH/fumarate_Rdtase_cat_sf"/>
</dbReference>
<comment type="caution">
    <text evidence="7">The sequence shown here is derived from an EMBL/GenBank/DDBJ whole genome shotgun (WGS) entry which is preliminary data.</text>
</comment>
<dbReference type="RefSeq" id="WP_378297759.1">
    <property type="nucleotide sequence ID" value="NZ_JBHTJA010000013.1"/>
</dbReference>
<dbReference type="Gene3D" id="3.90.700.10">
    <property type="entry name" value="Succinate dehydrogenase/fumarate reductase flavoprotein, catalytic domain"/>
    <property type="match status" value="1"/>
</dbReference>
<dbReference type="Pfam" id="PF02910">
    <property type="entry name" value="Succ_DH_flav_C"/>
    <property type="match status" value="1"/>
</dbReference>
<evidence type="ECO:0000259" key="6">
    <source>
        <dbReference type="Pfam" id="PF02910"/>
    </source>
</evidence>
<feature type="coiled-coil region" evidence="3">
    <location>
        <begin position="496"/>
        <end position="526"/>
    </location>
</feature>
<dbReference type="PRINTS" id="PR00368">
    <property type="entry name" value="FADPNR"/>
</dbReference>
<keyword evidence="8" id="KW-1185">Reference proteome</keyword>
<evidence type="ECO:0000256" key="4">
    <source>
        <dbReference type="SAM" id="MobiDB-lite"/>
    </source>
</evidence>
<keyword evidence="3" id="KW-0175">Coiled coil</keyword>
<feature type="domain" description="Fumarate reductase/succinate dehydrogenase flavoprotein-like C-terminal" evidence="6">
    <location>
        <begin position="486"/>
        <end position="601"/>
    </location>
</feature>
<dbReference type="PIRSF" id="PIRSF000171">
    <property type="entry name" value="SDHA_APRA_LASPO"/>
    <property type="match status" value="1"/>
</dbReference>
<gene>
    <name evidence="7" type="ORF">ACFQ11_10200</name>
</gene>
<feature type="domain" description="FAD-dependent oxidoreductase 2 FAD-binding" evidence="5">
    <location>
        <begin position="10"/>
        <end position="431"/>
    </location>
</feature>
<dbReference type="Pfam" id="PF00890">
    <property type="entry name" value="FAD_binding_2"/>
    <property type="match status" value="1"/>
</dbReference>
<feature type="compositionally biased region" description="Basic and acidic residues" evidence="4">
    <location>
        <begin position="647"/>
        <end position="664"/>
    </location>
</feature>
<evidence type="ECO:0000256" key="2">
    <source>
        <dbReference type="ARBA" id="ARBA00023002"/>
    </source>
</evidence>
<dbReference type="Proteomes" id="UP001596972">
    <property type="component" value="Unassembled WGS sequence"/>
</dbReference>
<dbReference type="Gene3D" id="1.20.58.100">
    <property type="entry name" value="Fumarate reductase/succinate dehydrogenase flavoprotein-like, C-terminal domain"/>
    <property type="match status" value="1"/>
</dbReference>
<dbReference type="EMBL" id="JBHTJA010000013">
    <property type="protein sequence ID" value="MFD0900762.1"/>
    <property type="molecule type" value="Genomic_DNA"/>
</dbReference>
<dbReference type="SUPFAM" id="SSF51905">
    <property type="entry name" value="FAD/NAD(P)-binding domain"/>
    <property type="match status" value="1"/>
</dbReference>
<proteinExistence type="predicted"/>
<feature type="region of interest" description="Disordered" evidence="4">
    <location>
        <begin position="631"/>
        <end position="672"/>
    </location>
</feature>
<name>A0ABW3EKR9_9ACTN</name>
<evidence type="ECO:0000256" key="3">
    <source>
        <dbReference type="SAM" id="Coils"/>
    </source>
</evidence>
<keyword evidence="2" id="KW-0560">Oxidoreductase</keyword>